<dbReference type="Pfam" id="PF08340">
    <property type="entry name" value="YicC-like_C"/>
    <property type="match status" value="1"/>
</dbReference>
<organism evidence="8 9">
    <name type="scientific">Chitinilyticum piscinae</name>
    <dbReference type="NCBI Taxonomy" id="2866724"/>
    <lineage>
        <taxon>Bacteria</taxon>
        <taxon>Pseudomonadati</taxon>
        <taxon>Pseudomonadota</taxon>
        <taxon>Betaproteobacteria</taxon>
        <taxon>Neisseriales</taxon>
        <taxon>Chitinibacteraceae</taxon>
        <taxon>Chitinilyticum</taxon>
    </lineage>
</organism>
<accession>A0A8J7FQC5</accession>
<dbReference type="InterPro" id="IPR013551">
    <property type="entry name" value="YicC-like_C"/>
</dbReference>
<evidence type="ECO:0000256" key="3">
    <source>
        <dbReference type="ARBA" id="ARBA00022759"/>
    </source>
</evidence>
<evidence type="ECO:0000313" key="8">
    <source>
        <dbReference type="EMBL" id="MBE9610334.1"/>
    </source>
</evidence>
<evidence type="ECO:0000259" key="7">
    <source>
        <dbReference type="Pfam" id="PF08340"/>
    </source>
</evidence>
<evidence type="ECO:0000256" key="4">
    <source>
        <dbReference type="ARBA" id="ARBA00022801"/>
    </source>
</evidence>
<comment type="caution">
    <text evidence="8">The sequence shown here is derived from an EMBL/GenBank/DDBJ whole genome shotgun (WGS) entry which is preliminary data.</text>
</comment>
<dbReference type="AlphaFoldDB" id="A0A8J7FQC5"/>
<evidence type="ECO:0000259" key="6">
    <source>
        <dbReference type="Pfam" id="PF03755"/>
    </source>
</evidence>
<dbReference type="NCBIfam" id="TIGR00255">
    <property type="entry name" value="YicC/YloC family endoribonuclease"/>
    <property type="match status" value="1"/>
</dbReference>
<evidence type="ECO:0000313" key="9">
    <source>
        <dbReference type="Proteomes" id="UP000604481"/>
    </source>
</evidence>
<comment type="cofactor">
    <cofactor evidence="1">
        <name>a divalent metal cation</name>
        <dbReference type="ChEBI" id="CHEBI:60240"/>
    </cofactor>
</comment>
<keyword evidence="3" id="KW-0255">Endonuclease</keyword>
<proteinExistence type="inferred from homology"/>
<keyword evidence="9" id="KW-1185">Reference proteome</keyword>
<dbReference type="GO" id="GO:0004521">
    <property type="term" value="F:RNA endonuclease activity"/>
    <property type="evidence" value="ECO:0007669"/>
    <property type="project" value="InterPro"/>
</dbReference>
<reference evidence="8 9" key="1">
    <citation type="submission" date="2020-10" db="EMBL/GenBank/DDBJ databases">
        <title>The genome sequence of Chitinilyticum litopenaei 4Y14.</title>
        <authorList>
            <person name="Liu Y."/>
        </authorList>
    </citation>
    <scope>NUCLEOTIDE SEQUENCE [LARGE SCALE GENOMIC DNA]</scope>
    <source>
        <strain evidence="8 9">4Y14</strain>
    </source>
</reference>
<dbReference type="GO" id="GO:0016787">
    <property type="term" value="F:hydrolase activity"/>
    <property type="evidence" value="ECO:0007669"/>
    <property type="project" value="UniProtKB-KW"/>
</dbReference>
<dbReference type="InterPro" id="IPR013527">
    <property type="entry name" value="YicC-like_N"/>
</dbReference>
<dbReference type="PANTHER" id="PTHR30636:SF3">
    <property type="entry name" value="UPF0701 PROTEIN YICC"/>
    <property type="match status" value="1"/>
</dbReference>
<comment type="similarity">
    <text evidence="5">Belongs to the YicC/YloC family.</text>
</comment>
<sequence length="289" mass="32221">MIYSMTGYASAQRELEQGVLAVELRAVNHRFLDATLRLPEEFRALEGAIREKLAGRLSRGKVECRVNFNARAGGQSSLRLNNALVAELLRLSDELREHQPGAGELKTGELLRWPGVIESDALPIEQLQATALELLDTALDDFLASRGREGEKLADILRERASSMEDLVKGVQPLIPQIVADYQARLTQRLVDALGAGADDERIRQEVVVFAQKVDIQEEIDRLLTHITELRRILKAGGSAGKRLDFLMQELNREANTLGSKSVSSETSKVSMELKVLIEQMREQVQNIE</sequence>
<dbReference type="InterPro" id="IPR005229">
    <property type="entry name" value="YicC/YloC-like"/>
</dbReference>
<evidence type="ECO:0000256" key="1">
    <source>
        <dbReference type="ARBA" id="ARBA00001968"/>
    </source>
</evidence>
<feature type="domain" description="Endoribonuclease YicC-like N-terminal" evidence="6">
    <location>
        <begin position="2"/>
        <end position="154"/>
    </location>
</feature>
<keyword evidence="2" id="KW-0540">Nuclease</keyword>
<gene>
    <name evidence="8" type="ORF">INR99_13365</name>
</gene>
<evidence type="ECO:0000256" key="5">
    <source>
        <dbReference type="ARBA" id="ARBA00035648"/>
    </source>
</evidence>
<keyword evidence="4" id="KW-0378">Hydrolase</keyword>
<name>A0A8J7FQC5_9NEIS</name>
<protein>
    <submittedName>
        <fullName evidence="8">YicC family protein</fullName>
    </submittedName>
</protein>
<evidence type="ECO:0000256" key="2">
    <source>
        <dbReference type="ARBA" id="ARBA00022722"/>
    </source>
</evidence>
<dbReference type="Pfam" id="PF03755">
    <property type="entry name" value="YicC-like_N"/>
    <property type="match status" value="1"/>
</dbReference>
<feature type="domain" description="Endoribonuclease YicC-like C-terminal" evidence="7">
    <location>
        <begin position="173"/>
        <end position="289"/>
    </location>
</feature>
<dbReference type="Proteomes" id="UP000604481">
    <property type="component" value="Unassembled WGS sequence"/>
</dbReference>
<dbReference type="EMBL" id="JADFUA010000008">
    <property type="protein sequence ID" value="MBE9610334.1"/>
    <property type="molecule type" value="Genomic_DNA"/>
</dbReference>
<dbReference type="PANTHER" id="PTHR30636">
    <property type="entry name" value="UPF0701 PROTEIN YICC"/>
    <property type="match status" value="1"/>
</dbReference>